<feature type="repeat" description="WD" evidence="2">
    <location>
        <begin position="144"/>
        <end position="177"/>
    </location>
</feature>
<feature type="compositionally biased region" description="Basic residues" evidence="3">
    <location>
        <begin position="851"/>
        <end position="864"/>
    </location>
</feature>
<dbReference type="Proteomes" id="UP001470230">
    <property type="component" value="Unassembled WGS sequence"/>
</dbReference>
<evidence type="ECO:0000313" key="6">
    <source>
        <dbReference type="Proteomes" id="UP001470230"/>
    </source>
</evidence>
<feature type="compositionally biased region" description="Low complexity" evidence="3">
    <location>
        <begin position="1375"/>
        <end position="1385"/>
    </location>
</feature>
<dbReference type="Pfam" id="PF00439">
    <property type="entry name" value="Bromodomain"/>
    <property type="match status" value="1"/>
</dbReference>
<feature type="compositionally biased region" description="Low complexity" evidence="3">
    <location>
        <begin position="865"/>
        <end position="916"/>
    </location>
</feature>
<dbReference type="InterPro" id="IPR001680">
    <property type="entry name" value="WD40_rpt"/>
</dbReference>
<dbReference type="EMBL" id="JAPFFF010000004">
    <property type="protein sequence ID" value="KAK8890946.1"/>
    <property type="molecule type" value="Genomic_DNA"/>
</dbReference>
<dbReference type="Gene3D" id="2.130.10.10">
    <property type="entry name" value="YVTN repeat-like/Quinoprotein amine dehydrogenase"/>
    <property type="match status" value="2"/>
</dbReference>
<dbReference type="InterPro" id="IPR015943">
    <property type="entry name" value="WD40/YVTN_repeat-like_dom_sf"/>
</dbReference>
<dbReference type="Pfam" id="PF00400">
    <property type="entry name" value="WD40"/>
    <property type="match status" value="3"/>
</dbReference>
<feature type="domain" description="Bromo" evidence="4">
    <location>
        <begin position="1229"/>
        <end position="1296"/>
    </location>
</feature>
<keyword evidence="2" id="KW-0853">WD repeat</keyword>
<dbReference type="InterPro" id="IPR036427">
    <property type="entry name" value="Bromodomain-like_sf"/>
</dbReference>
<reference evidence="5 6" key="1">
    <citation type="submission" date="2024-04" db="EMBL/GenBank/DDBJ databases">
        <title>Tritrichomonas musculus Genome.</title>
        <authorList>
            <person name="Alves-Ferreira E."/>
            <person name="Grigg M."/>
            <person name="Lorenzi H."/>
            <person name="Galac M."/>
        </authorList>
    </citation>
    <scope>NUCLEOTIDE SEQUENCE [LARGE SCALE GENOMIC DNA]</scope>
    <source>
        <strain evidence="5 6">EAF2021</strain>
    </source>
</reference>
<protein>
    <recommendedName>
        <fullName evidence="4">Bromo domain-containing protein</fullName>
    </recommendedName>
</protein>
<accession>A0ABR2KJK5</accession>
<feature type="region of interest" description="Disordered" evidence="3">
    <location>
        <begin position="635"/>
        <end position="942"/>
    </location>
</feature>
<dbReference type="SUPFAM" id="SSF50978">
    <property type="entry name" value="WD40 repeat-like"/>
    <property type="match status" value="1"/>
</dbReference>
<dbReference type="PANTHER" id="PTHR16266">
    <property type="entry name" value="WD REPEAT DOMAIN 9"/>
    <property type="match status" value="1"/>
</dbReference>
<dbReference type="PROSITE" id="PS50082">
    <property type="entry name" value="WD_REPEATS_2"/>
    <property type="match status" value="2"/>
</dbReference>
<keyword evidence="6" id="KW-1185">Reference proteome</keyword>
<comment type="caution">
    <text evidence="5">The sequence shown here is derived from an EMBL/GenBank/DDBJ whole genome shotgun (WGS) entry which is preliminary data.</text>
</comment>
<evidence type="ECO:0000259" key="4">
    <source>
        <dbReference type="Pfam" id="PF00439"/>
    </source>
</evidence>
<dbReference type="PANTHER" id="PTHR16266:SF17">
    <property type="entry name" value="BRWD3"/>
    <property type="match status" value="1"/>
</dbReference>
<evidence type="ECO:0000256" key="2">
    <source>
        <dbReference type="PROSITE-ProRule" id="PRU00221"/>
    </source>
</evidence>
<feature type="compositionally biased region" description="Polar residues" evidence="3">
    <location>
        <begin position="923"/>
        <end position="934"/>
    </location>
</feature>
<feature type="region of interest" description="Disordered" evidence="3">
    <location>
        <begin position="1326"/>
        <end position="1449"/>
    </location>
</feature>
<feature type="compositionally biased region" description="Acidic residues" evidence="3">
    <location>
        <begin position="1338"/>
        <end position="1369"/>
    </location>
</feature>
<dbReference type="InterPro" id="IPR036322">
    <property type="entry name" value="WD40_repeat_dom_sf"/>
</dbReference>
<gene>
    <name evidence="5" type="ORF">M9Y10_028146</name>
</gene>
<sequence>MNIEQKHELMFIIAKYLQTLFPDVAKTFIKRCESENLFPKPVFSEKATFEELETSFLSGVPDDQLIRIISHVQNNSKFASLLASMKQTTQNVNNNSNFVGNEDSGGCFDAKLFDDLICDSLRNQINPLQTVIPPFHRFAAQHRIISHLDKIYCLAVDITSQVLITGSDDFLVKIWKIPEMIPMKVFDVHIDSITDLQIHPSNLYFCSSSHDSTITVFSFKDGGRVVLKLKMDSMVHNIKFSPCGTFLGAASDEGCVSIWNFNEIIEFDKNVQNNIKLKRSDYNIEPIKKINSPKKKPVAWLSFSPNSGFVAFACDPNLIVVSSILENYSVRLRGHTKSPDFVFFSKITCNRILSLSSQERGVRLWESQNDIWDKSAFLSHSQKIKINRATFNCDESRIIGVSSKMIFVWDTFSKQQLFMMRYNEYADNATIVVSHPTLPAVVFIATSKGRSSLWDVINGQFICGLQSEERVEILEAIWSPDGQFIFTSDVLGGVTIYASDPRNKNLKISDQVPYVEMFFLKEVIEIQEKEELREKELREKGLKKKIKENTFKDKNMFLNQAYYTKANDKNYEVNTLITDQIGNPLDPQPERWFLHDLKLRVVPSFSRSMISFSSYDDEETVALNLMKALFSSFNKKKKKKENSNRNDNDNNTQNDINEDNNDDATVVPNFDMTTDSDNNEDDNNKRQGKSSINSDSEYETSFDGENIRLRKKKSKEEAKREREERLKRRHRRLAESENDSGFTSESSIASRRKRRSSQRNDKRKNLSRTPSTTNSNALLRRQGSRIEIRRNNFSSSSSPSSSVDDQEYEINADNENEDENEEYEDEIKFEREIEQEEEEENEEEKQESRPRPQKQRKSSRKQKKSSNISSSSSTKAITRSANRSSANISSSSSTKTVTRSSNRSSANISSSSSSKSVLRTRGRTNQSNRVPSSENSEDTLGSEYDIGYSSSISSDSEPLKKFEIAKQILPSWTFFSKRQIHTFVPQIGDEVVYLRSGHADWKRQCNPMRLETPYQIRSDLPEEAEALISDIRFYVTHLIITLQFYDYTEDGENGRRRRKPLNSNYDKIVQNFALTGKKNRKILFEGKIAYPMPDSPHFIVKKSRFVYSMLYTLSLKVNDIVKVELASDDSKNSKSSKNGKDNDGVQLFKGKIKSIDQDWMKKPWECINVIFTDDKKMGKLQPWELIFDEQKIKKTLRERIMALQNTKSGNEVNIVDEEAEMDRLNDYLLKFVREMFSKKDNSRFVKTRSEDDQKTLRRKSKFPMDLTLLSDRLANHWYTSVESVKHDITLIKTNAQFLIDLDTNFADHIYDQLMEKINIFYHGTEKNKKKATNKSDSESEPESTVDSETDSAPDADNESEVDSETDSESDAPAPNTKTRNNMNTKNQKKKTSKSPQKSTNKQVKKNESPKPKQRLNIQKVSESSTTDSTISSTTSASSSITTTSTDDDE</sequence>
<dbReference type="SUPFAM" id="SSF47370">
    <property type="entry name" value="Bromodomain"/>
    <property type="match status" value="1"/>
</dbReference>
<dbReference type="PROSITE" id="PS50294">
    <property type="entry name" value="WD_REPEATS_REGION"/>
    <property type="match status" value="1"/>
</dbReference>
<proteinExistence type="predicted"/>
<feature type="compositionally biased region" description="Polar residues" evidence="3">
    <location>
        <begin position="767"/>
        <end position="777"/>
    </location>
</feature>
<keyword evidence="1" id="KW-0103">Bromodomain</keyword>
<feature type="repeat" description="WD" evidence="2">
    <location>
        <begin position="186"/>
        <end position="227"/>
    </location>
</feature>
<evidence type="ECO:0000256" key="1">
    <source>
        <dbReference type="ARBA" id="ARBA00023117"/>
    </source>
</evidence>
<feature type="compositionally biased region" description="Acidic residues" evidence="3">
    <location>
        <begin position="804"/>
        <end position="825"/>
    </location>
</feature>
<dbReference type="Gene3D" id="1.20.920.10">
    <property type="entry name" value="Bromodomain-like"/>
    <property type="match status" value="1"/>
</dbReference>
<dbReference type="InterPro" id="IPR052060">
    <property type="entry name" value="Bromo_WD_repeat"/>
</dbReference>
<name>A0ABR2KJK5_9EUKA</name>
<feature type="compositionally biased region" description="Acidic residues" evidence="3">
    <location>
        <begin position="833"/>
        <end position="845"/>
    </location>
</feature>
<feature type="compositionally biased region" description="Basic and acidic residues" evidence="3">
    <location>
        <begin position="714"/>
        <end position="726"/>
    </location>
</feature>
<evidence type="ECO:0000256" key="3">
    <source>
        <dbReference type="SAM" id="MobiDB-lite"/>
    </source>
</evidence>
<dbReference type="InterPro" id="IPR001487">
    <property type="entry name" value="Bromodomain"/>
</dbReference>
<organism evidence="5 6">
    <name type="scientific">Tritrichomonas musculus</name>
    <dbReference type="NCBI Taxonomy" id="1915356"/>
    <lineage>
        <taxon>Eukaryota</taxon>
        <taxon>Metamonada</taxon>
        <taxon>Parabasalia</taxon>
        <taxon>Tritrichomonadida</taxon>
        <taxon>Tritrichomonadidae</taxon>
        <taxon>Tritrichomonas</taxon>
    </lineage>
</organism>
<dbReference type="SMART" id="SM00320">
    <property type="entry name" value="WD40"/>
    <property type="match status" value="6"/>
</dbReference>
<feature type="compositionally biased region" description="Low complexity" evidence="3">
    <location>
        <begin position="1421"/>
        <end position="1449"/>
    </location>
</feature>
<evidence type="ECO:0000313" key="5">
    <source>
        <dbReference type="EMBL" id="KAK8890946.1"/>
    </source>
</evidence>